<dbReference type="Proteomes" id="UP000886611">
    <property type="component" value="Unassembled WGS sequence"/>
</dbReference>
<sequence length="212" mass="24201">QLSESEGESADEAHKSENSGDQSATGKKYIPPRLAPMHYDGDQTDADRNKQILDRAKKRALSSSVIRELREQYSDAPEEIQERHIFGSIRQSQEEQHRLHYEESMMVRLGVSKKERSARKRGMMGMSAQLRSITQFGDIGALTGQDNSDLEALSPWMYQVIFGKSTVETSFHLEYTVYLPIVALAFIQKIIRTAWRLLETGYYSPRRRNGDG</sequence>
<evidence type="ECO:0000313" key="2">
    <source>
        <dbReference type="EMBL" id="KAG2462855.1"/>
    </source>
</evidence>
<dbReference type="AlphaFoldDB" id="A0A8X7X6B9"/>
<evidence type="ECO:0000256" key="1">
    <source>
        <dbReference type="SAM" id="MobiDB-lite"/>
    </source>
</evidence>
<proteinExistence type="predicted"/>
<feature type="region of interest" description="Disordered" evidence="1">
    <location>
        <begin position="1"/>
        <end position="45"/>
    </location>
</feature>
<feature type="compositionally biased region" description="Acidic residues" evidence="1">
    <location>
        <begin position="1"/>
        <end position="10"/>
    </location>
</feature>
<feature type="non-terminal residue" evidence="2">
    <location>
        <position position="1"/>
    </location>
</feature>
<comment type="caution">
    <text evidence="2">The sequence shown here is derived from an EMBL/GenBank/DDBJ whole genome shotgun (WGS) entry which is preliminary data.</text>
</comment>
<keyword evidence="3" id="KW-1185">Reference proteome</keyword>
<protein>
    <submittedName>
        <fullName evidence="2">NGDN protein</fullName>
    </submittedName>
</protein>
<evidence type="ECO:0000313" key="3">
    <source>
        <dbReference type="Proteomes" id="UP000886611"/>
    </source>
</evidence>
<gene>
    <name evidence="2" type="primary">Ngdn</name>
    <name evidence="2" type="ORF">GTO96_0000252</name>
</gene>
<dbReference type="EMBL" id="JAATIS010004040">
    <property type="protein sequence ID" value="KAG2462855.1"/>
    <property type="molecule type" value="Genomic_DNA"/>
</dbReference>
<feature type="non-terminal residue" evidence="2">
    <location>
        <position position="212"/>
    </location>
</feature>
<organism evidence="2 3">
    <name type="scientific">Polypterus senegalus</name>
    <name type="common">Senegal bichir</name>
    <dbReference type="NCBI Taxonomy" id="55291"/>
    <lineage>
        <taxon>Eukaryota</taxon>
        <taxon>Metazoa</taxon>
        <taxon>Chordata</taxon>
        <taxon>Craniata</taxon>
        <taxon>Vertebrata</taxon>
        <taxon>Euteleostomi</taxon>
        <taxon>Actinopterygii</taxon>
        <taxon>Polypteriformes</taxon>
        <taxon>Polypteridae</taxon>
        <taxon>Polypterus</taxon>
    </lineage>
</organism>
<reference evidence="2 3" key="1">
    <citation type="journal article" date="2021" name="Cell">
        <title>Tracing the genetic footprints of vertebrate landing in non-teleost ray-finned fishes.</title>
        <authorList>
            <person name="Bi X."/>
            <person name="Wang K."/>
            <person name="Yang L."/>
            <person name="Pan H."/>
            <person name="Jiang H."/>
            <person name="Wei Q."/>
            <person name="Fang M."/>
            <person name="Yu H."/>
            <person name="Zhu C."/>
            <person name="Cai Y."/>
            <person name="He Y."/>
            <person name="Gan X."/>
            <person name="Zeng H."/>
            <person name="Yu D."/>
            <person name="Zhu Y."/>
            <person name="Jiang H."/>
            <person name="Qiu Q."/>
            <person name="Yang H."/>
            <person name="Zhang Y.E."/>
            <person name="Wang W."/>
            <person name="Zhu M."/>
            <person name="He S."/>
            <person name="Zhang G."/>
        </authorList>
    </citation>
    <scope>NUCLEOTIDE SEQUENCE [LARGE SCALE GENOMIC DNA]</scope>
    <source>
        <strain evidence="2">Bchr_013</strain>
    </source>
</reference>
<name>A0A8X7X6B9_POLSE</name>
<accession>A0A8X7X6B9</accession>